<dbReference type="InterPro" id="IPR012677">
    <property type="entry name" value="Nucleotide-bd_a/b_plait_sf"/>
</dbReference>
<dbReference type="GO" id="GO:0003723">
    <property type="term" value="F:RNA binding"/>
    <property type="evidence" value="ECO:0007669"/>
    <property type="project" value="UniProtKB-UniRule"/>
</dbReference>
<organism evidence="5 6">
    <name type="scientific">Ceutorhynchus assimilis</name>
    <name type="common">cabbage seed weevil</name>
    <dbReference type="NCBI Taxonomy" id="467358"/>
    <lineage>
        <taxon>Eukaryota</taxon>
        <taxon>Metazoa</taxon>
        <taxon>Ecdysozoa</taxon>
        <taxon>Arthropoda</taxon>
        <taxon>Hexapoda</taxon>
        <taxon>Insecta</taxon>
        <taxon>Pterygota</taxon>
        <taxon>Neoptera</taxon>
        <taxon>Endopterygota</taxon>
        <taxon>Coleoptera</taxon>
        <taxon>Polyphaga</taxon>
        <taxon>Cucujiformia</taxon>
        <taxon>Curculionidae</taxon>
        <taxon>Ceutorhynchinae</taxon>
        <taxon>Ceutorhynchus</taxon>
    </lineage>
</organism>
<feature type="region of interest" description="Disordered" evidence="3">
    <location>
        <begin position="440"/>
        <end position="467"/>
    </location>
</feature>
<dbReference type="Gene3D" id="3.30.70.330">
    <property type="match status" value="1"/>
</dbReference>
<accession>A0A9N9MX72</accession>
<feature type="compositionally biased region" description="Basic and acidic residues" evidence="3">
    <location>
        <begin position="195"/>
        <end position="221"/>
    </location>
</feature>
<proteinExistence type="predicted"/>
<reference evidence="5" key="1">
    <citation type="submission" date="2022-01" db="EMBL/GenBank/DDBJ databases">
        <authorList>
            <person name="King R."/>
        </authorList>
    </citation>
    <scope>NUCLEOTIDE SEQUENCE</scope>
</reference>
<dbReference type="InterPro" id="IPR000504">
    <property type="entry name" value="RRM_dom"/>
</dbReference>
<evidence type="ECO:0000313" key="6">
    <source>
        <dbReference type="Proteomes" id="UP001152799"/>
    </source>
</evidence>
<dbReference type="AlphaFoldDB" id="A0A9N9MX72"/>
<dbReference type="PANTHER" id="PTHR23295">
    <property type="entry name" value="NUCLEAR RECEPTOR COACTIVATOR 5-RELATED"/>
    <property type="match status" value="1"/>
</dbReference>
<keyword evidence="6" id="KW-1185">Reference proteome</keyword>
<evidence type="ECO:0000256" key="2">
    <source>
        <dbReference type="PROSITE-ProRule" id="PRU00176"/>
    </source>
</evidence>
<evidence type="ECO:0000256" key="3">
    <source>
        <dbReference type="SAM" id="MobiDB-lite"/>
    </source>
</evidence>
<dbReference type="PROSITE" id="PS50102">
    <property type="entry name" value="RRM"/>
    <property type="match status" value="1"/>
</dbReference>
<dbReference type="SMART" id="SM00360">
    <property type="entry name" value="RRM"/>
    <property type="match status" value="1"/>
</dbReference>
<feature type="region of interest" description="Disordered" evidence="3">
    <location>
        <begin position="88"/>
        <end position="226"/>
    </location>
</feature>
<dbReference type="InterPro" id="IPR052600">
    <property type="entry name" value="Nuc_rcpt_coact/corep"/>
</dbReference>
<evidence type="ECO:0000313" key="5">
    <source>
        <dbReference type="EMBL" id="CAG9770506.1"/>
    </source>
</evidence>
<dbReference type="EMBL" id="OU892282">
    <property type="protein sequence ID" value="CAG9770506.1"/>
    <property type="molecule type" value="Genomic_DNA"/>
</dbReference>
<dbReference type="PANTHER" id="PTHR23295:SF6">
    <property type="entry name" value="NEOSIN, ISOFORM A"/>
    <property type="match status" value="1"/>
</dbReference>
<protein>
    <recommendedName>
        <fullName evidence="4">RRM domain-containing protein</fullName>
    </recommendedName>
</protein>
<dbReference type="SUPFAM" id="SSF52954">
    <property type="entry name" value="Class II aaRS ABD-related"/>
    <property type="match status" value="1"/>
</dbReference>
<dbReference type="Gene3D" id="3.40.50.800">
    <property type="entry name" value="Anticodon-binding domain"/>
    <property type="match status" value="1"/>
</dbReference>
<name>A0A9N9MX72_9CUCU</name>
<feature type="compositionally biased region" description="Low complexity" evidence="3">
    <location>
        <begin position="94"/>
        <end position="112"/>
    </location>
</feature>
<dbReference type="OrthoDB" id="10044938at2759"/>
<feature type="compositionally biased region" description="Acidic residues" evidence="3">
    <location>
        <begin position="144"/>
        <end position="159"/>
    </location>
</feature>
<evidence type="ECO:0000259" key="4">
    <source>
        <dbReference type="PROSITE" id="PS50102"/>
    </source>
</evidence>
<gene>
    <name evidence="5" type="ORF">CEUTPL_LOCUS10958</name>
</gene>
<dbReference type="InterPro" id="IPR035979">
    <property type="entry name" value="RBD_domain_sf"/>
</dbReference>
<feature type="domain" description="RRM" evidence="4">
    <location>
        <begin position="17"/>
        <end position="87"/>
    </location>
</feature>
<sequence>MYRTDKQFMKNPATANARIYIGNLPKTTVAIDLEAKFSGHGKILGLVINTGFAFIQYELEEEAKTAIRMENNTNMMGRKIIVRLAHAGKGQGGPPQQQQQQQPQQQQIKGPPAKMDLPPPRATSLSRAPDQEPDNRNLNFEPPDVPEDEADLQEDEEMDSGPNIRPPPQQKFDDRSSRGGRGGARGGRGSMPRNNSKDRFSHPQRDLREMPPQRDLRDMPPHRGPGPGVYYDDYGPPQAPVVPEIVPATDRNDCEIIVVTRALTEYAEFIEGRLKHLGLLVDLLFPNEAVPIGRVLANVSSRGCLYAILIAPHNEEHRSLTLNVLHGLPQEHRNMPIDDALLLMQRNFEAYMRGEKAPEDPSKMSLADRHPAPIQMLFNLLAENRQLSSNQYERLLKYLQERRQLQYEHEISEGLALEPEDNSKDKQNELQTRILSILNKSNEPPIPTSITAPDPMPQESSTPLLKDPSVQKALESILSGDMFKGIAGGL</sequence>
<evidence type="ECO:0000256" key="1">
    <source>
        <dbReference type="ARBA" id="ARBA00022884"/>
    </source>
</evidence>
<dbReference type="InterPro" id="IPR036621">
    <property type="entry name" value="Anticodon-bd_dom_sf"/>
</dbReference>
<dbReference type="SUPFAM" id="SSF54928">
    <property type="entry name" value="RNA-binding domain, RBD"/>
    <property type="match status" value="1"/>
</dbReference>
<dbReference type="Pfam" id="PF00076">
    <property type="entry name" value="RRM_1"/>
    <property type="match status" value="1"/>
</dbReference>
<dbReference type="Proteomes" id="UP001152799">
    <property type="component" value="Chromosome 6"/>
</dbReference>
<keyword evidence="1 2" id="KW-0694">RNA-binding</keyword>
<feature type="compositionally biased region" description="Gly residues" evidence="3">
    <location>
        <begin position="179"/>
        <end position="189"/>
    </location>
</feature>